<protein>
    <submittedName>
        <fullName evidence="1">Uncharacterized protein</fullName>
    </submittedName>
</protein>
<dbReference type="KEGG" id="shun:DWB77_07416"/>
<organism evidence="1 2">
    <name type="scientific">Streptomyces hundungensis</name>
    <dbReference type="NCBI Taxonomy" id="1077946"/>
    <lineage>
        <taxon>Bacteria</taxon>
        <taxon>Bacillati</taxon>
        <taxon>Actinomycetota</taxon>
        <taxon>Actinomycetes</taxon>
        <taxon>Kitasatosporales</taxon>
        <taxon>Streptomycetaceae</taxon>
        <taxon>Streptomyces</taxon>
    </lineage>
</organism>
<sequence>MCSPLAREACEGDGRNVVGNCHGIGALAQLNMGCDPVERAVGRPECRPQLVRVTVELCRVLTGLIEEARPRAGERVRAVVVGSAAAWAIAAFKNSIPSTGSPSGSR</sequence>
<dbReference type="EMBL" id="CP032698">
    <property type="protein sequence ID" value="AYG85199.1"/>
    <property type="molecule type" value="Genomic_DNA"/>
</dbReference>
<dbReference type="AlphaFoldDB" id="A0A387HNR2"/>
<accession>A0A387HNR2</accession>
<evidence type="ECO:0000313" key="2">
    <source>
        <dbReference type="Proteomes" id="UP000271554"/>
    </source>
</evidence>
<keyword evidence="2" id="KW-1185">Reference proteome</keyword>
<proteinExistence type="predicted"/>
<name>A0A387HNR2_9ACTN</name>
<evidence type="ECO:0000313" key="1">
    <source>
        <dbReference type="EMBL" id="AYG85199.1"/>
    </source>
</evidence>
<reference evidence="1 2" key="1">
    <citation type="submission" date="2018-10" db="EMBL/GenBank/DDBJ databases">
        <title>Relationship between Morphology and Antimicrobial Activity in Streptomyces.</title>
        <authorList>
            <person name="Kang H.J."/>
            <person name="Kim S.B."/>
        </authorList>
    </citation>
    <scope>NUCLEOTIDE SEQUENCE [LARGE SCALE GENOMIC DNA]</scope>
    <source>
        <strain evidence="1 2">BH38</strain>
    </source>
</reference>
<dbReference type="Proteomes" id="UP000271554">
    <property type="component" value="Chromosome"/>
</dbReference>
<gene>
    <name evidence="1" type="ORF">DWB77_07416</name>
</gene>